<feature type="region of interest" description="Disordered" evidence="1">
    <location>
        <begin position="386"/>
        <end position="407"/>
    </location>
</feature>
<name>A0A6J7E0C8_9ZZZZ</name>
<organism evidence="2">
    <name type="scientific">freshwater metagenome</name>
    <dbReference type="NCBI Taxonomy" id="449393"/>
    <lineage>
        <taxon>unclassified sequences</taxon>
        <taxon>metagenomes</taxon>
        <taxon>ecological metagenomes</taxon>
    </lineage>
</organism>
<feature type="region of interest" description="Disordered" evidence="1">
    <location>
        <begin position="341"/>
        <end position="365"/>
    </location>
</feature>
<protein>
    <submittedName>
        <fullName evidence="2">Unannotated protein</fullName>
    </submittedName>
</protein>
<feature type="compositionally biased region" description="Basic and acidic residues" evidence="1">
    <location>
        <begin position="1"/>
        <end position="17"/>
    </location>
</feature>
<feature type="compositionally biased region" description="Basic and acidic residues" evidence="1">
    <location>
        <begin position="269"/>
        <end position="278"/>
    </location>
</feature>
<accession>A0A6J7E0C8</accession>
<gene>
    <name evidence="2" type="ORF">UFOPK3402_00810</name>
</gene>
<dbReference type="AlphaFoldDB" id="A0A6J7E0C8"/>
<sequence length="407" mass="43695">MHRSIDHLEHLNREGDRPLGPGDSDELRVAKPLRVGLRKPGHDRAGRCGQEWLAILHDARVEKGTPRDDRKLAGRPAAQRRFDGRRDIASASPGAKGTELAPNRGHIGGPDTDLHGRRDHAQNRRIALGERVAQDLAERTRPPFPIEEASGLLGDDGHREHDVGACGDLRVVVLQGHDEAHALNRAQGEVAVWVVGQFDAAGDERGDLSCARCLEQALPVQSASRRQCVGLNAPRSRHLLTGLGIIEGSSAGKKPSERSCIERTPLPRPSRDPGECRTGRCRQGRHGGGATGNTGNALAHEDHGTGQAQRCGDVGRKACQRACFGAGGGFDELAAHLGQARGSDRADAHDTGTATAGRLAQSQEHDRGFVLSLERNHENDRCLLEGLVRSGDPRPRNDGPEEVSLLG</sequence>
<feature type="region of interest" description="Disordered" evidence="1">
    <location>
        <begin position="64"/>
        <end position="117"/>
    </location>
</feature>
<proteinExistence type="predicted"/>
<evidence type="ECO:0000313" key="2">
    <source>
        <dbReference type="EMBL" id="CAB4873223.1"/>
    </source>
</evidence>
<dbReference type="EMBL" id="CAFBLS010000084">
    <property type="protein sequence ID" value="CAB4873223.1"/>
    <property type="molecule type" value="Genomic_DNA"/>
</dbReference>
<evidence type="ECO:0000256" key="1">
    <source>
        <dbReference type="SAM" id="MobiDB-lite"/>
    </source>
</evidence>
<feature type="region of interest" description="Disordered" evidence="1">
    <location>
        <begin position="250"/>
        <end position="296"/>
    </location>
</feature>
<reference evidence="2" key="1">
    <citation type="submission" date="2020-05" db="EMBL/GenBank/DDBJ databases">
        <authorList>
            <person name="Chiriac C."/>
            <person name="Salcher M."/>
            <person name="Ghai R."/>
            <person name="Kavagutti S V."/>
        </authorList>
    </citation>
    <scope>NUCLEOTIDE SEQUENCE</scope>
</reference>
<feature type="region of interest" description="Disordered" evidence="1">
    <location>
        <begin position="1"/>
        <end position="27"/>
    </location>
</feature>